<name>A0A8H6XCR8_9AGAR</name>
<dbReference type="EMBL" id="JACAZI010000021">
    <property type="protein sequence ID" value="KAF7338090.1"/>
    <property type="molecule type" value="Genomic_DNA"/>
</dbReference>
<dbReference type="Proteomes" id="UP000620124">
    <property type="component" value="Unassembled WGS sequence"/>
</dbReference>
<reference evidence="1" key="1">
    <citation type="submission" date="2020-05" db="EMBL/GenBank/DDBJ databases">
        <title>Mycena genomes resolve the evolution of fungal bioluminescence.</title>
        <authorList>
            <person name="Tsai I.J."/>
        </authorList>
    </citation>
    <scope>NUCLEOTIDE SEQUENCE</scope>
    <source>
        <strain evidence="1">CCC161011</strain>
    </source>
</reference>
<accession>A0A8H6XCR8</accession>
<proteinExistence type="predicted"/>
<gene>
    <name evidence="1" type="ORF">MVEN_02033500</name>
</gene>
<protein>
    <submittedName>
        <fullName evidence="1">Uncharacterized protein</fullName>
    </submittedName>
</protein>
<dbReference type="AlphaFoldDB" id="A0A8H6XCR8"/>
<comment type="caution">
    <text evidence="1">The sequence shown here is derived from an EMBL/GenBank/DDBJ whole genome shotgun (WGS) entry which is preliminary data.</text>
</comment>
<sequence>MASETFIPQDQIGLLSIPPEVRLGIWKQVLQLTPAEAAEHSFAQYINSDLFLQLAEGCETASYLPSTCSAMKRQPPNLLRVCKAIHAEATPLLHDNIIVVETPTGDARQPNFLATYAKVVARLRRPRPLPIRRALLIVHAGNYYRPHLEVVAEDAPLVADLCDALSVAAQDGPLEWLHVHVVDWTINEVFGRNERLVGVTLLRGAWAAAVCACDH</sequence>
<organism evidence="1 2">
    <name type="scientific">Mycena venus</name>
    <dbReference type="NCBI Taxonomy" id="2733690"/>
    <lineage>
        <taxon>Eukaryota</taxon>
        <taxon>Fungi</taxon>
        <taxon>Dikarya</taxon>
        <taxon>Basidiomycota</taxon>
        <taxon>Agaricomycotina</taxon>
        <taxon>Agaricomycetes</taxon>
        <taxon>Agaricomycetidae</taxon>
        <taxon>Agaricales</taxon>
        <taxon>Marasmiineae</taxon>
        <taxon>Mycenaceae</taxon>
        <taxon>Mycena</taxon>
    </lineage>
</organism>
<dbReference type="OrthoDB" id="2951834at2759"/>
<evidence type="ECO:0000313" key="2">
    <source>
        <dbReference type="Proteomes" id="UP000620124"/>
    </source>
</evidence>
<keyword evidence="2" id="KW-1185">Reference proteome</keyword>
<evidence type="ECO:0000313" key="1">
    <source>
        <dbReference type="EMBL" id="KAF7338090.1"/>
    </source>
</evidence>